<comment type="caution">
    <text evidence="8">The sequence shown here is derived from an EMBL/GenBank/DDBJ whole genome shotgun (WGS) entry which is preliminary data.</text>
</comment>
<dbReference type="Gene3D" id="1.10.1740.10">
    <property type="match status" value="1"/>
</dbReference>
<keyword evidence="3" id="KW-0731">Sigma factor</keyword>
<evidence type="ECO:0000313" key="8">
    <source>
        <dbReference type="EMBL" id="MBO0517495.1"/>
    </source>
</evidence>
<evidence type="ECO:0000256" key="4">
    <source>
        <dbReference type="ARBA" id="ARBA00023125"/>
    </source>
</evidence>
<accession>A0A939FE80</accession>
<dbReference type="GO" id="GO:0016987">
    <property type="term" value="F:sigma factor activity"/>
    <property type="evidence" value="ECO:0007669"/>
    <property type="project" value="UniProtKB-KW"/>
</dbReference>
<feature type="region of interest" description="Disordered" evidence="6">
    <location>
        <begin position="271"/>
        <end position="291"/>
    </location>
</feature>
<evidence type="ECO:0000256" key="3">
    <source>
        <dbReference type="ARBA" id="ARBA00023082"/>
    </source>
</evidence>
<evidence type="ECO:0000256" key="2">
    <source>
        <dbReference type="ARBA" id="ARBA00023015"/>
    </source>
</evidence>
<dbReference type="InterPro" id="IPR036388">
    <property type="entry name" value="WH-like_DNA-bd_sf"/>
</dbReference>
<evidence type="ECO:0000313" key="9">
    <source>
        <dbReference type="Proteomes" id="UP000664167"/>
    </source>
</evidence>
<proteinExistence type="inferred from homology"/>
<feature type="compositionally biased region" description="Low complexity" evidence="6">
    <location>
        <begin position="51"/>
        <end position="73"/>
    </location>
</feature>
<feature type="domain" description="RNA polymerase sigma factor 70 region 4 type 2" evidence="7">
    <location>
        <begin position="199"/>
        <end position="250"/>
    </location>
</feature>
<dbReference type="GO" id="GO:0000428">
    <property type="term" value="C:DNA-directed RNA polymerase complex"/>
    <property type="evidence" value="ECO:0007669"/>
    <property type="project" value="UniProtKB-KW"/>
</dbReference>
<evidence type="ECO:0000256" key="5">
    <source>
        <dbReference type="ARBA" id="ARBA00023163"/>
    </source>
</evidence>
<name>A0A939FE80_9ACTN</name>
<dbReference type="SUPFAM" id="SSF88946">
    <property type="entry name" value="Sigma2 domain of RNA polymerase sigma factors"/>
    <property type="match status" value="1"/>
</dbReference>
<dbReference type="Proteomes" id="UP000664167">
    <property type="component" value="Unassembled WGS sequence"/>
</dbReference>
<feature type="compositionally biased region" description="Low complexity" evidence="6">
    <location>
        <begin position="1"/>
        <end position="14"/>
    </location>
</feature>
<feature type="region of interest" description="Disordered" evidence="6">
    <location>
        <begin position="332"/>
        <end position="373"/>
    </location>
</feature>
<dbReference type="EMBL" id="JAFLRJ010000650">
    <property type="protein sequence ID" value="MBO0517495.1"/>
    <property type="molecule type" value="Genomic_DNA"/>
</dbReference>
<protein>
    <submittedName>
        <fullName evidence="8">DNA-directed RNA polymerase sigma-70 factor</fullName>
    </submittedName>
</protein>
<dbReference type="InterPro" id="IPR013325">
    <property type="entry name" value="RNA_pol_sigma_r2"/>
</dbReference>
<dbReference type="PANTHER" id="PTHR43133:SF8">
    <property type="entry name" value="RNA POLYMERASE SIGMA FACTOR HI_1459-RELATED"/>
    <property type="match status" value="1"/>
</dbReference>
<evidence type="ECO:0000256" key="6">
    <source>
        <dbReference type="SAM" id="MobiDB-lite"/>
    </source>
</evidence>
<dbReference type="InterPro" id="IPR013324">
    <property type="entry name" value="RNA_pol_sigma_r3/r4-like"/>
</dbReference>
<dbReference type="GO" id="GO:0003677">
    <property type="term" value="F:DNA binding"/>
    <property type="evidence" value="ECO:0007669"/>
    <property type="project" value="UniProtKB-KW"/>
</dbReference>
<evidence type="ECO:0000259" key="7">
    <source>
        <dbReference type="Pfam" id="PF08281"/>
    </source>
</evidence>
<feature type="non-terminal residue" evidence="8">
    <location>
        <position position="1"/>
    </location>
</feature>
<dbReference type="PANTHER" id="PTHR43133">
    <property type="entry name" value="RNA POLYMERASE ECF-TYPE SIGMA FACTO"/>
    <property type="match status" value="1"/>
</dbReference>
<dbReference type="SUPFAM" id="SSF88659">
    <property type="entry name" value="Sigma3 and sigma4 domains of RNA polymerase sigma factors"/>
    <property type="match status" value="1"/>
</dbReference>
<feature type="compositionally biased region" description="Basic and acidic residues" evidence="6">
    <location>
        <begin position="347"/>
        <end position="361"/>
    </location>
</feature>
<dbReference type="Pfam" id="PF08281">
    <property type="entry name" value="Sigma70_r4_2"/>
    <property type="match status" value="1"/>
</dbReference>
<keyword evidence="4" id="KW-0238">DNA-binding</keyword>
<evidence type="ECO:0000256" key="1">
    <source>
        <dbReference type="ARBA" id="ARBA00010641"/>
    </source>
</evidence>
<keyword evidence="8" id="KW-0240">DNA-directed RNA polymerase</keyword>
<dbReference type="Gene3D" id="1.10.10.10">
    <property type="entry name" value="Winged helix-like DNA-binding domain superfamily/Winged helix DNA-binding domain"/>
    <property type="match status" value="1"/>
</dbReference>
<dbReference type="AlphaFoldDB" id="A0A939FE80"/>
<keyword evidence="9" id="KW-1185">Reference proteome</keyword>
<reference evidence="8" key="1">
    <citation type="submission" date="2021-03" db="EMBL/GenBank/DDBJ databases">
        <title>Streptomyces poriferae sp. nov., a novel marine sponge-derived Actinobacteria species with anti-MRSA activity.</title>
        <authorList>
            <person name="Sandoval-Powers M."/>
            <person name="Kralova S."/>
            <person name="Nguyen G.-S."/>
            <person name="Fawwal D."/>
            <person name="Degnes K."/>
            <person name="Klinkenberg G."/>
            <person name="Sletta H."/>
            <person name="Wentzel A."/>
            <person name="Liles M.R."/>
        </authorList>
    </citation>
    <scope>NUCLEOTIDE SEQUENCE</scope>
    <source>
        <strain evidence="8">DSM 41794</strain>
    </source>
</reference>
<dbReference type="GO" id="GO:0006352">
    <property type="term" value="P:DNA-templated transcription initiation"/>
    <property type="evidence" value="ECO:0007669"/>
    <property type="project" value="InterPro"/>
</dbReference>
<dbReference type="RefSeq" id="WP_206969376.1">
    <property type="nucleotide sequence ID" value="NZ_JAFLRJ010000650.1"/>
</dbReference>
<comment type="similarity">
    <text evidence="1">Belongs to the sigma-70 factor family. ECF subfamily.</text>
</comment>
<organism evidence="8 9">
    <name type="scientific">Streptomyces beijiangensis</name>
    <dbReference type="NCBI Taxonomy" id="163361"/>
    <lineage>
        <taxon>Bacteria</taxon>
        <taxon>Bacillati</taxon>
        <taxon>Actinomycetota</taxon>
        <taxon>Actinomycetes</taxon>
        <taxon>Kitasatosporales</taxon>
        <taxon>Streptomycetaceae</taxon>
        <taxon>Streptomyces</taxon>
    </lineage>
</organism>
<keyword evidence="2" id="KW-0805">Transcription regulation</keyword>
<sequence>AEAEAEATAVAKAPARPHQSVSQHTRPRNAAKRAAKPPETGPARHAHHQAVARVMAAAAAQPSRPSRRAAGASEPQALEAHAVAQDPAQDPAQREAAGPQPPDGPGARTPADAFDALYTRTAASLVRQTYLLSGRRRLAEESVAHAFHLAWQRWPEVATDRDPEGWVRAAAYEYAMSPWHRLRRTPRHPDKPPADPERRALFDALLALPPVYRRTLLLCDGVGLGVADTAAETEASTPAAANRLLHARAAISERLPELGDDPDLRERLGSLLDGDPAAKLPAARSARTGSERRTKFWTRTTFVCIAALTCATIFTLATAPTSYEKPTPTGAYVTGVPTPHSGPERLTTADEKLHRKLRAEPAHGPGHLVPDTR</sequence>
<gene>
    <name evidence="8" type="ORF">J0695_37925</name>
</gene>
<keyword evidence="5" id="KW-0804">Transcription</keyword>
<feature type="compositionally biased region" description="Basic residues" evidence="6">
    <location>
        <begin position="25"/>
        <end position="35"/>
    </location>
</feature>
<feature type="compositionally biased region" description="Low complexity" evidence="6">
    <location>
        <begin position="80"/>
        <end position="98"/>
    </location>
</feature>
<feature type="region of interest" description="Disordered" evidence="6">
    <location>
        <begin position="1"/>
        <end position="111"/>
    </location>
</feature>
<dbReference type="InterPro" id="IPR039425">
    <property type="entry name" value="RNA_pol_sigma-70-like"/>
</dbReference>
<dbReference type="InterPro" id="IPR013249">
    <property type="entry name" value="RNA_pol_sigma70_r4_t2"/>
</dbReference>